<feature type="region of interest" description="Disordered" evidence="1">
    <location>
        <begin position="99"/>
        <end position="123"/>
    </location>
</feature>
<evidence type="ECO:0000313" key="2">
    <source>
        <dbReference type="EMBL" id="KAL3503907.1"/>
    </source>
</evidence>
<gene>
    <name evidence="2" type="ORF">ACH5RR_033748</name>
</gene>
<dbReference type="EMBL" id="JBJUIK010000014">
    <property type="protein sequence ID" value="KAL3503907.1"/>
    <property type="molecule type" value="Genomic_DNA"/>
</dbReference>
<proteinExistence type="predicted"/>
<dbReference type="Proteomes" id="UP001630127">
    <property type="component" value="Unassembled WGS sequence"/>
</dbReference>
<accession>A0ABD2Y8W8</accession>
<dbReference type="AlphaFoldDB" id="A0ABD2Y8W8"/>
<comment type="caution">
    <text evidence="2">The sequence shown here is derived from an EMBL/GenBank/DDBJ whole genome shotgun (WGS) entry which is preliminary data.</text>
</comment>
<name>A0ABD2Y8W8_9GENT</name>
<evidence type="ECO:0000313" key="3">
    <source>
        <dbReference type="Proteomes" id="UP001630127"/>
    </source>
</evidence>
<evidence type="ECO:0000256" key="1">
    <source>
        <dbReference type="SAM" id="MobiDB-lite"/>
    </source>
</evidence>
<sequence>MHHEIRKGDTSDTSIKTFKDTRETIIKDSSKETEIIPTENSKSNLTKKEVTTPNEEKPSKIVVDVLANRGKTPLVTFSPMTLNATIGDSSCHNIYDEEDSSDYTYGCDRPWNQPKKGNKGNNA</sequence>
<organism evidence="2 3">
    <name type="scientific">Cinchona calisaya</name>
    <dbReference type="NCBI Taxonomy" id="153742"/>
    <lineage>
        <taxon>Eukaryota</taxon>
        <taxon>Viridiplantae</taxon>
        <taxon>Streptophyta</taxon>
        <taxon>Embryophyta</taxon>
        <taxon>Tracheophyta</taxon>
        <taxon>Spermatophyta</taxon>
        <taxon>Magnoliopsida</taxon>
        <taxon>eudicotyledons</taxon>
        <taxon>Gunneridae</taxon>
        <taxon>Pentapetalae</taxon>
        <taxon>asterids</taxon>
        <taxon>lamiids</taxon>
        <taxon>Gentianales</taxon>
        <taxon>Rubiaceae</taxon>
        <taxon>Cinchonoideae</taxon>
        <taxon>Cinchoneae</taxon>
        <taxon>Cinchona</taxon>
    </lineage>
</organism>
<keyword evidence="3" id="KW-1185">Reference proteome</keyword>
<reference evidence="2 3" key="1">
    <citation type="submission" date="2024-11" db="EMBL/GenBank/DDBJ databases">
        <title>A near-complete genome assembly of Cinchona calisaya.</title>
        <authorList>
            <person name="Lian D.C."/>
            <person name="Zhao X.W."/>
            <person name="Wei L."/>
        </authorList>
    </citation>
    <scope>NUCLEOTIDE SEQUENCE [LARGE SCALE GENOMIC DNA]</scope>
    <source>
        <tissue evidence="2">Nenye</tissue>
    </source>
</reference>
<protein>
    <submittedName>
        <fullName evidence="2">Uncharacterized protein</fullName>
    </submittedName>
</protein>